<gene>
    <name evidence="2" type="ORF">Raf01_49820</name>
</gene>
<accession>A0A8J3VS22</accession>
<dbReference type="RefSeq" id="WP_203920389.1">
    <property type="nucleotide sequence ID" value="NZ_BONZ01000047.1"/>
</dbReference>
<sequence>MAGAQDGKTVGAVDEHTFVFPAGWRRLVFPRRGGVPGPSLSSDAESGAELVRAAKSTIQRRLTHPASDPALVAATEAYLADPETGPATGAGVVAGLVGCDLGWSHTEQLSKVADAFVATRGVVFAAEAAVHATGLEFGGYLHNGQQVEPHLTRGTGGGWGYFPHWVALAGRVRAHLAVAPPEDYAAAIAAVEVLRPQSSQSRVATSFLLPTQRSWVDADCAALASGGDHYVGKLLWCSATTAEQFDLVAPYVDGWWGARDSAVLATAADGAGPTITPHLLAWFDDGYLDADAQQRILGTLANFPTDEAFAGLIARLDRKYVPLAAMEAARRFPRRALGLLAADNGRAAAVMLRSHVLANRGLVADELERLTPAARARVEAILAESSSVPVAPPEVLPPVLVTPPWTVERPAAKPTVVTGLDFADGPVMAWAAGEQEAWAARQPPHAEWWKLDTSIDDAVERFKAGSLKGHHEVTLMLTGPRDQIAPLLPGWRPDRVWDGDQWMPPIIARYGLAALPATLHLARTLPASCTTLLLPYASADVAGLMADAFARLKSLRSLAMTWFDRHAAYAARALTPQALGKPGPTRRAAEESLRTIAVRHRDDVMAAADTFGPRARAGLEALLGADPLHMLPTRIPALPTWAEPSLLPRVLLADRSSALGDESVRHLCTMLAISKPGDVYAGVPLVRDLCDRGSLAEFAWSLFTQWQSVGTPPKEAWPLHALRWLGDDETVRRLSPVIRAWPGEGGHAKALIGLDVLAEIGSDLALMHLHGIAQKAKFKGLKDRATEKVAEVAASLGLTADQLTDRLVPDLGLDANGSLTLDYGPRRFVVGFDEQLKPYVTDEAGARRKDLPKPGARDDQQLAPAAYQRFSGLKKDVRTIATDQIRRLEAAMVAQRRWPADEFRDYFVRHPLLWHIIRRLVWTATVDGGEPTAFRVAEDRTCADVADDGYDLPAEATIGLAHPLHLGGQVAAWSEVFADYEILQPFAQLGRVVYELTATERQAAELTRFAGLTVPTTTVLGLERRGWRRGEPQDAGIQGWIWRATPDGRAIVADLDPGIPVGALDIFPEQQITSIWINDGPSGGWRPHQPHRVFGDLDAVTASEMLRDLTEVLAR</sequence>
<evidence type="ECO:0000259" key="1">
    <source>
        <dbReference type="Pfam" id="PF13569"/>
    </source>
</evidence>
<keyword evidence="3" id="KW-1185">Reference proteome</keyword>
<evidence type="ECO:0000313" key="3">
    <source>
        <dbReference type="Proteomes" id="UP000642748"/>
    </source>
</evidence>
<evidence type="ECO:0000313" key="2">
    <source>
        <dbReference type="EMBL" id="GIH16810.1"/>
    </source>
</evidence>
<organism evidence="2 3">
    <name type="scientific">Rugosimonospora africana</name>
    <dbReference type="NCBI Taxonomy" id="556532"/>
    <lineage>
        <taxon>Bacteria</taxon>
        <taxon>Bacillati</taxon>
        <taxon>Actinomycetota</taxon>
        <taxon>Actinomycetes</taxon>
        <taxon>Micromonosporales</taxon>
        <taxon>Micromonosporaceae</taxon>
        <taxon>Rugosimonospora</taxon>
    </lineage>
</organism>
<comment type="caution">
    <text evidence="2">The sequence shown here is derived from an EMBL/GenBank/DDBJ whole genome shotgun (WGS) entry which is preliminary data.</text>
</comment>
<name>A0A8J3VS22_9ACTN</name>
<reference evidence="2" key="1">
    <citation type="submission" date="2021-01" db="EMBL/GenBank/DDBJ databases">
        <title>Whole genome shotgun sequence of Rugosimonospora africana NBRC 104875.</title>
        <authorList>
            <person name="Komaki H."/>
            <person name="Tamura T."/>
        </authorList>
    </citation>
    <scope>NUCLEOTIDE SEQUENCE</scope>
    <source>
        <strain evidence="2">NBRC 104875</strain>
    </source>
</reference>
<dbReference type="Proteomes" id="UP000642748">
    <property type="component" value="Unassembled WGS sequence"/>
</dbReference>
<proteinExistence type="predicted"/>
<dbReference type="AlphaFoldDB" id="A0A8J3VS22"/>
<dbReference type="InterPro" id="IPR025406">
    <property type="entry name" value="DUF4132"/>
</dbReference>
<dbReference type="EMBL" id="BONZ01000047">
    <property type="protein sequence ID" value="GIH16810.1"/>
    <property type="molecule type" value="Genomic_DNA"/>
</dbReference>
<dbReference type="Pfam" id="PF13569">
    <property type="entry name" value="DUF4132"/>
    <property type="match status" value="1"/>
</dbReference>
<feature type="domain" description="DUF4132" evidence="1">
    <location>
        <begin position="845"/>
        <end position="1027"/>
    </location>
</feature>
<protein>
    <recommendedName>
        <fullName evidence="1">DUF4132 domain-containing protein</fullName>
    </recommendedName>
</protein>